<reference evidence="6" key="2">
    <citation type="submission" date="2013-07" db="EMBL/GenBank/DDBJ databases">
        <authorList>
            <person name="Morais-Silva F.O."/>
            <person name="Rezende A.M."/>
            <person name="Pimentel C."/>
            <person name="Resende D.M."/>
            <person name="Santos C.I."/>
            <person name="Clemente C."/>
            <person name="de Oliveira L.M."/>
            <person name="da Silva S.M."/>
            <person name="Costa D.A."/>
            <person name="Varela-Raposo A."/>
            <person name="Horacio E.C.A."/>
            <person name="Matos M."/>
            <person name="Flores O."/>
            <person name="Ruiz J.C."/>
            <person name="Rodrigues-Pousada C."/>
        </authorList>
    </citation>
    <scope>NUCLEOTIDE SEQUENCE [LARGE SCALE GENOMIC DNA]</scope>
    <source>
        <strain evidence="6">ATCC 19364 / DSM 1382 / NCIMB 9332 / VKM B-1759</strain>
    </source>
</reference>
<reference evidence="5 6" key="1">
    <citation type="journal article" date="2013" name="J. Bacteriol.">
        <title>Roles of HynAB and Ech, the only two hydrogenases found in the model sulfate reducer Desulfovibrio gigas.</title>
        <authorList>
            <person name="Morais-Silva F.O."/>
            <person name="Santos C.I."/>
            <person name="Rodrigues R."/>
            <person name="Pereira I.A."/>
            <person name="Rodrigues-Pousada C."/>
        </authorList>
    </citation>
    <scope>NUCLEOTIDE SEQUENCE [LARGE SCALE GENOMIC DNA]</scope>
    <source>
        <strain evidence="6">ATCC 19364 / DSM 1382 / NCIMB 9332 / VKM B-1759</strain>
    </source>
</reference>
<comment type="similarity">
    <text evidence="1">Belongs to the leucine-binding protein family.</text>
</comment>
<evidence type="ECO:0000313" key="6">
    <source>
        <dbReference type="Proteomes" id="UP000016587"/>
    </source>
</evidence>
<dbReference type="PANTHER" id="PTHR47235:SF1">
    <property type="entry name" value="BLR6548 PROTEIN"/>
    <property type="match status" value="1"/>
</dbReference>
<dbReference type="InterPro" id="IPR028082">
    <property type="entry name" value="Peripla_BP_I"/>
</dbReference>
<evidence type="ECO:0000256" key="1">
    <source>
        <dbReference type="ARBA" id="ARBA00010062"/>
    </source>
</evidence>
<dbReference type="PANTHER" id="PTHR47235">
    <property type="entry name" value="BLR6548 PROTEIN"/>
    <property type="match status" value="1"/>
</dbReference>
<sequence>MRTQIFAAAMALMLLVASPAMAETIKIGVLSDLSGPTSSVGVPYAKGVQDCVRYLNESKFLGEHTLQPLQVDYAYNVQQALSAYKKFKTEGIVALQGWGTADTEALTRFVAQDKIPCFSASYSAHLTDPKNAPYNFFVVADYTSNLRGILKFFKDNWKEERAPKLAFIYPDHPYGLTPLEGGKAYAKELGYEVVGDEHVDLKAMDATSQLLALKSKAPDFCWIGGTTPSTSVVLKDAQKLKMDTIFFTNIWGIDEDLFKLAGDAAEGAYTVQGASTGYDDTAGNKIILELTGGQIPMTHYYRGFASTYVMAEAIRRALEKGTLTGEAVKNETEALRDFDPLGLTPPVSFFPDDHRPTMTSFIYKVEGGKLVKVGTEVLERKAEWLGK</sequence>
<dbReference type="PATRIC" id="fig|1121448.10.peg.2198"/>
<name>T2GBN2_MEGG1</name>
<evidence type="ECO:0000256" key="2">
    <source>
        <dbReference type="ARBA" id="ARBA00022729"/>
    </source>
</evidence>
<feature type="signal peptide" evidence="3">
    <location>
        <begin position="1"/>
        <end position="22"/>
    </location>
</feature>
<dbReference type="KEGG" id="dgg:DGI_2245"/>
<dbReference type="CDD" id="cd06334">
    <property type="entry name" value="PBP1_ABC_ligand_binding-like"/>
    <property type="match status" value="1"/>
</dbReference>
<evidence type="ECO:0000313" key="5">
    <source>
        <dbReference type="EMBL" id="AGW14000.1"/>
    </source>
</evidence>
<evidence type="ECO:0000256" key="3">
    <source>
        <dbReference type="SAM" id="SignalP"/>
    </source>
</evidence>
<protein>
    <submittedName>
        <fullName evidence="5">Putative ABC transporter substrate binding protein</fullName>
    </submittedName>
</protein>
<dbReference type="HOGENOM" id="CLU_027128_7_3_7"/>
<dbReference type="OrthoDB" id="24024at2"/>
<proteinExistence type="inferred from homology"/>
<dbReference type="SUPFAM" id="SSF53822">
    <property type="entry name" value="Periplasmic binding protein-like I"/>
    <property type="match status" value="1"/>
</dbReference>
<dbReference type="STRING" id="1121448.DGI_2245"/>
<dbReference type="AlphaFoldDB" id="T2GBN2"/>
<feature type="domain" description="Leucine-binding protein" evidence="4">
    <location>
        <begin position="24"/>
        <end position="369"/>
    </location>
</feature>
<keyword evidence="6" id="KW-1185">Reference proteome</keyword>
<dbReference type="EMBL" id="CP006585">
    <property type="protein sequence ID" value="AGW14000.1"/>
    <property type="molecule type" value="Genomic_DNA"/>
</dbReference>
<accession>T2GBN2</accession>
<organism evidence="5 6">
    <name type="scientific">Megalodesulfovibrio gigas (strain ATCC 19364 / DSM 1382 / NCIMB 9332 / VKM B-1759)</name>
    <name type="common">Desulfovibrio gigas</name>
    <dbReference type="NCBI Taxonomy" id="1121448"/>
    <lineage>
        <taxon>Bacteria</taxon>
        <taxon>Pseudomonadati</taxon>
        <taxon>Thermodesulfobacteriota</taxon>
        <taxon>Desulfovibrionia</taxon>
        <taxon>Desulfovibrionales</taxon>
        <taxon>Desulfovibrionaceae</taxon>
        <taxon>Megalodesulfovibrio</taxon>
    </lineage>
</organism>
<dbReference type="InterPro" id="IPR028081">
    <property type="entry name" value="Leu-bd"/>
</dbReference>
<feature type="chain" id="PRO_5004588308" evidence="3">
    <location>
        <begin position="23"/>
        <end position="387"/>
    </location>
</feature>
<gene>
    <name evidence="5" type="ORF">DGI_2245</name>
</gene>
<keyword evidence="2 3" id="KW-0732">Signal</keyword>
<dbReference type="Proteomes" id="UP000016587">
    <property type="component" value="Chromosome"/>
</dbReference>
<dbReference type="RefSeq" id="WP_021760948.1">
    <property type="nucleotide sequence ID" value="NC_022444.1"/>
</dbReference>
<dbReference type="Pfam" id="PF13458">
    <property type="entry name" value="Peripla_BP_6"/>
    <property type="match status" value="1"/>
</dbReference>
<dbReference type="eggNOG" id="COG0683">
    <property type="taxonomic scope" value="Bacteria"/>
</dbReference>
<dbReference type="Gene3D" id="3.40.50.2300">
    <property type="match status" value="2"/>
</dbReference>
<evidence type="ECO:0000259" key="4">
    <source>
        <dbReference type="Pfam" id="PF13458"/>
    </source>
</evidence>